<reference evidence="1 2" key="1">
    <citation type="submission" date="2019-04" db="EMBL/GenBank/DDBJ databases">
        <title>High contiguity whole genome sequence and gene annotation resource for two Venturia nashicola isolates.</title>
        <authorList>
            <person name="Prokchorchik M."/>
            <person name="Won K."/>
            <person name="Lee Y."/>
            <person name="Choi E.D."/>
            <person name="Segonzac C."/>
            <person name="Sohn K.H."/>
        </authorList>
    </citation>
    <scope>NUCLEOTIDE SEQUENCE [LARGE SCALE GENOMIC DNA]</scope>
    <source>
        <strain evidence="1 2">PRI2</strain>
    </source>
</reference>
<gene>
    <name evidence="1" type="ORF">E6O75_ATG02597</name>
</gene>
<name>A0A4Z1PNK6_9PEZI</name>
<evidence type="ECO:0000313" key="1">
    <source>
        <dbReference type="EMBL" id="TID24232.1"/>
    </source>
</evidence>
<sequence length="214" mass="22569">MATVLGSAGTPPPTTTPGVFVAVRAARAELRTVKALVVPGFVGTGSVGVAVVTGVTVATGTTTVISVVDDGTLPDGPATPGADSVTVTVATIDGWPVQIGRVKLVMKPDTVSKNDGQGKKKKLTIQRDGNNLGFQQATSPPASPSIARLLWMVQHARPEREARTDGTRILHMVSSQQVLFIDVACLPRVDVTSERRLPRLDTGINKNWHCRNFS</sequence>
<evidence type="ECO:0000313" key="2">
    <source>
        <dbReference type="Proteomes" id="UP000298493"/>
    </source>
</evidence>
<protein>
    <submittedName>
        <fullName evidence="1">Uncharacterized protein</fullName>
    </submittedName>
</protein>
<dbReference type="EMBL" id="SNSC02000005">
    <property type="protein sequence ID" value="TID24232.1"/>
    <property type="molecule type" value="Genomic_DNA"/>
</dbReference>
<proteinExistence type="predicted"/>
<keyword evidence="2" id="KW-1185">Reference proteome</keyword>
<comment type="caution">
    <text evidence="1">The sequence shown here is derived from an EMBL/GenBank/DDBJ whole genome shotgun (WGS) entry which is preliminary data.</text>
</comment>
<dbReference type="Proteomes" id="UP000298493">
    <property type="component" value="Unassembled WGS sequence"/>
</dbReference>
<accession>A0A4Z1PNK6</accession>
<dbReference type="AlphaFoldDB" id="A0A4Z1PNK6"/>
<organism evidence="1 2">
    <name type="scientific">Venturia nashicola</name>
    <dbReference type="NCBI Taxonomy" id="86259"/>
    <lineage>
        <taxon>Eukaryota</taxon>
        <taxon>Fungi</taxon>
        <taxon>Dikarya</taxon>
        <taxon>Ascomycota</taxon>
        <taxon>Pezizomycotina</taxon>
        <taxon>Dothideomycetes</taxon>
        <taxon>Pleosporomycetidae</taxon>
        <taxon>Venturiales</taxon>
        <taxon>Venturiaceae</taxon>
        <taxon>Venturia</taxon>
    </lineage>
</organism>